<dbReference type="AlphaFoldDB" id="U4LVV4"/>
<evidence type="ECO:0000259" key="1">
    <source>
        <dbReference type="PROSITE" id="PS50031"/>
    </source>
</evidence>
<gene>
    <name evidence="2" type="ORF">PCON_13712</name>
</gene>
<dbReference type="eggNOG" id="KOG0998">
    <property type="taxonomic scope" value="Eukaryota"/>
</dbReference>
<protein>
    <submittedName>
        <fullName evidence="2">Similar to Actin cytoskeleton-regulatory complex protein pan1 acc. no. A2R180</fullName>
    </submittedName>
</protein>
<dbReference type="GO" id="GO:0005886">
    <property type="term" value="C:plasma membrane"/>
    <property type="evidence" value="ECO:0007669"/>
    <property type="project" value="TreeGrafter"/>
</dbReference>
<dbReference type="Pfam" id="PF12763">
    <property type="entry name" value="EH"/>
    <property type="match status" value="2"/>
</dbReference>
<dbReference type="Proteomes" id="UP000018144">
    <property type="component" value="Unassembled WGS sequence"/>
</dbReference>
<feature type="domain" description="EH" evidence="1">
    <location>
        <begin position="1"/>
        <end position="67"/>
    </location>
</feature>
<proteinExistence type="predicted"/>
<dbReference type="PROSITE" id="PS50031">
    <property type="entry name" value="EH"/>
    <property type="match status" value="2"/>
</dbReference>
<name>U4LVV4_PYROM</name>
<dbReference type="GO" id="GO:0006897">
    <property type="term" value="P:endocytosis"/>
    <property type="evidence" value="ECO:0007669"/>
    <property type="project" value="TreeGrafter"/>
</dbReference>
<dbReference type="InterPro" id="IPR000261">
    <property type="entry name" value="EH_dom"/>
</dbReference>
<sequence>MTRTILDRTDLPTSDLCLIWELSDTTQSGSLFFPESVLAMYFCRMRTRGERFPKALPESIRNEVSNMIEIITFVPRYNRLSFITQSNQTRIECMFRAEVKGEQTLSELRAQEILLKSGLPQTELPEILKLADTTKSCSLLFPQFVLAMYLCSRRKRGETLPKALPKTMLDEVSSMVDSISFGDDISDDDSSESYGSVRMTM</sequence>
<dbReference type="Gene3D" id="1.10.238.10">
    <property type="entry name" value="EF-hand"/>
    <property type="match status" value="2"/>
</dbReference>
<evidence type="ECO:0000313" key="3">
    <source>
        <dbReference type="Proteomes" id="UP000018144"/>
    </source>
</evidence>
<organism evidence="2 3">
    <name type="scientific">Pyronema omphalodes (strain CBS 100304)</name>
    <name type="common">Pyronema confluens</name>
    <dbReference type="NCBI Taxonomy" id="1076935"/>
    <lineage>
        <taxon>Eukaryota</taxon>
        <taxon>Fungi</taxon>
        <taxon>Dikarya</taxon>
        <taxon>Ascomycota</taxon>
        <taxon>Pezizomycotina</taxon>
        <taxon>Pezizomycetes</taxon>
        <taxon>Pezizales</taxon>
        <taxon>Pyronemataceae</taxon>
        <taxon>Pyronema</taxon>
    </lineage>
</organism>
<dbReference type="SUPFAM" id="SSF47473">
    <property type="entry name" value="EF-hand"/>
    <property type="match status" value="2"/>
</dbReference>
<feature type="domain" description="EH" evidence="1">
    <location>
        <begin position="87"/>
        <end position="175"/>
    </location>
</feature>
<dbReference type="SMART" id="SM00027">
    <property type="entry name" value="EH"/>
    <property type="match status" value="2"/>
</dbReference>
<accession>U4LVV4</accession>
<dbReference type="PANTHER" id="PTHR11216">
    <property type="entry name" value="EH DOMAIN"/>
    <property type="match status" value="1"/>
</dbReference>
<dbReference type="InterPro" id="IPR011992">
    <property type="entry name" value="EF-hand-dom_pair"/>
</dbReference>
<evidence type="ECO:0000313" key="2">
    <source>
        <dbReference type="EMBL" id="CCX32861.1"/>
    </source>
</evidence>
<dbReference type="GO" id="GO:0005737">
    <property type="term" value="C:cytoplasm"/>
    <property type="evidence" value="ECO:0007669"/>
    <property type="project" value="TreeGrafter"/>
</dbReference>
<dbReference type="EMBL" id="HF935907">
    <property type="protein sequence ID" value="CCX32861.1"/>
    <property type="molecule type" value="Genomic_DNA"/>
</dbReference>
<keyword evidence="3" id="KW-1185">Reference proteome</keyword>
<reference evidence="2 3" key="1">
    <citation type="journal article" date="2013" name="PLoS Genet.">
        <title>The genome and development-dependent transcriptomes of Pyronema confluens: a window into fungal evolution.</title>
        <authorList>
            <person name="Traeger S."/>
            <person name="Altegoer F."/>
            <person name="Freitag M."/>
            <person name="Gabaldon T."/>
            <person name="Kempken F."/>
            <person name="Kumar A."/>
            <person name="Marcet-Houben M."/>
            <person name="Poggeler S."/>
            <person name="Stajich J.E."/>
            <person name="Nowrousian M."/>
        </authorList>
    </citation>
    <scope>NUCLEOTIDE SEQUENCE [LARGE SCALE GENOMIC DNA]</scope>
    <source>
        <strain evidence="3">CBS 100304</strain>
        <tissue evidence="2">Vegetative mycelium</tissue>
    </source>
</reference>
<dbReference type="OrthoDB" id="5430710at2759"/>
<dbReference type="GO" id="GO:0016197">
    <property type="term" value="P:endosomal transport"/>
    <property type="evidence" value="ECO:0007669"/>
    <property type="project" value="TreeGrafter"/>
</dbReference>
<dbReference type="STRING" id="1076935.U4LVV4"/>